<dbReference type="NCBIfam" id="NF001273">
    <property type="entry name" value="PRK00230.1"/>
    <property type="match status" value="1"/>
</dbReference>
<feature type="binding site" evidence="7">
    <location>
        <position position="34"/>
    </location>
    <ligand>
        <name>substrate</name>
    </ligand>
</feature>
<comment type="similarity">
    <text evidence="7">Belongs to the OMP decarboxylase family. Type 1 subfamily.</text>
</comment>
<dbReference type="InterPro" id="IPR013785">
    <property type="entry name" value="Aldolase_TIM"/>
</dbReference>
<gene>
    <name evidence="7 10" type="primary">pyrF</name>
    <name evidence="10" type="ORF">HOP59_17080</name>
</gene>
<evidence type="ECO:0000256" key="3">
    <source>
        <dbReference type="ARBA" id="ARBA00022793"/>
    </source>
</evidence>
<keyword evidence="4 7" id="KW-0665">Pyrimidine biosynthesis</keyword>
<feature type="binding site" evidence="7">
    <location>
        <position position="12"/>
    </location>
    <ligand>
        <name>substrate</name>
    </ligand>
</feature>
<dbReference type="SUPFAM" id="SSF51366">
    <property type="entry name" value="Ribulose-phoshate binding barrel"/>
    <property type="match status" value="1"/>
</dbReference>
<dbReference type="Gene3D" id="3.20.20.70">
    <property type="entry name" value="Aldolase class I"/>
    <property type="match status" value="1"/>
</dbReference>
<comment type="pathway">
    <text evidence="2 7 8">Pyrimidine metabolism; UMP biosynthesis via de novo pathway; UMP from orotate: step 2/2.</text>
</comment>
<feature type="binding site" evidence="7">
    <location>
        <position position="120"/>
    </location>
    <ligand>
        <name>substrate</name>
    </ligand>
</feature>
<evidence type="ECO:0000256" key="6">
    <source>
        <dbReference type="ARBA" id="ARBA00049157"/>
    </source>
</evidence>
<dbReference type="RefSeq" id="WP_234254767.1">
    <property type="nucleotide sequence ID" value="NZ_JABFTV010000009.1"/>
</dbReference>
<keyword evidence="5 7" id="KW-0456">Lyase</keyword>
<dbReference type="Pfam" id="PF00215">
    <property type="entry name" value="OMPdecase"/>
    <property type="match status" value="1"/>
</dbReference>
<dbReference type="GO" id="GO:0004590">
    <property type="term" value="F:orotidine-5'-phosphate decarboxylase activity"/>
    <property type="evidence" value="ECO:0007669"/>
    <property type="project" value="UniProtKB-EC"/>
</dbReference>
<comment type="catalytic activity">
    <reaction evidence="6 7 8">
        <text>orotidine 5'-phosphate + H(+) = UMP + CO2</text>
        <dbReference type="Rhea" id="RHEA:11596"/>
        <dbReference type="ChEBI" id="CHEBI:15378"/>
        <dbReference type="ChEBI" id="CHEBI:16526"/>
        <dbReference type="ChEBI" id="CHEBI:57538"/>
        <dbReference type="ChEBI" id="CHEBI:57865"/>
        <dbReference type="EC" id="4.1.1.23"/>
    </reaction>
</comment>
<evidence type="ECO:0000256" key="7">
    <source>
        <dbReference type="HAMAP-Rule" id="MF_01200"/>
    </source>
</evidence>
<proteinExistence type="inferred from homology"/>
<dbReference type="InterPro" id="IPR047596">
    <property type="entry name" value="OMPdecase_bac"/>
</dbReference>
<keyword evidence="3 7" id="KW-0210">Decarboxylase</keyword>
<feature type="binding site" evidence="7">
    <location>
        <position position="211"/>
    </location>
    <ligand>
        <name>substrate</name>
    </ligand>
</feature>
<dbReference type="InterPro" id="IPR011060">
    <property type="entry name" value="RibuloseP-bd_barrel"/>
</dbReference>
<protein>
    <recommendedName>
        <fullName evidence="7">Orotidine 5'-phosphate decarboxylase</fullName>
        <ecNumber evidence="7">4.1.1.23</ecNumber>
    </recommendedName>
    <alternativeName>
        <fullName evidence="7">OMP decarboxylase</fullName>
        <shortName evidence="7">OMPDCase</shortName>
        <shortName evidence="7">OMPdecase</shortName>
    </alternativeName>
</protein>
<dbReference type="InterPro" id="IPR001754">
    <property type="entry name" value="OMPdeCOase_dom"/>
</dbReference>
<dbReference type="PROSITE" id="PS00156">
    <property type="entry name" value="OMPDECASE"/>
    <property type="match status" value="1"/>
</dbReference>
<dbReference type="NCBIfam" id="TIGR01740">
    <property type="entry name" value="pyrF"/>
    <property type="match status" value="1"/>
</dbReference>
<feature type="active site" description="Proton donor" evidence="7">
    <location>
        <position position="63"/>
    </location>
</feature>
<evidence type="ECO:0000256" key="8">
    <source>
        <dbReference type="RuleBase" id="RU000512"/>
    </source>
</evidence>
<comment type="subunit">
    <text evidence="7">Homodimer.</text>
</comment>
<name>A0ABS9AVD0_9GAMM</name>
<feature type="binding site" evidence="7">
    <location>
        <position position="181"/>
    </location>
    <ligand>
        <name>substrate</name>
    </ligand>
</feature>
<comment type="function">
    <text evidence="1 7">Catalyzes the decarboxylation of orotidine 5'-monophosphate (OMP) to uridine 5'-monophosphate (UMP).</text>
</comment>
<evidence type="ECO:0000313" key="11">
    <source>
        <dbReference type="Proteomes" id="UP001320272"/>
    </source>
</evidence>
<evidence type="ECO:0000256" key="2">
    <source>
        <dbReference type="ARBA" id="ARBA00004861"/>
    </source>
</evidence>
<dbReference type="CDD" id="cd04725">
    <property type="entry name" value="OMP_decarboxylase_like"/>
    <property type="match status" value="1"/>
</dbReference>
<comment type="caution">
    <text evidence="10">The sequence shown here is derived from an EMBL/GenBank/DDBJ whole genome shotgun (WGS) entry which is preliminary data.</text>
</comment>
<evidence type="ECO:0000313" key="10">
    <source>
        <dbReference type="EMBL" id="MCE8025841.1"/>
    </source>
</evidence>
<evidence type="ECO:0000256" key="1">
    <source>
        <dbReference type="ARBA" id="ARBA00002356"/>
    </source>
</evidence>
<dbReference type="EC" id="4.1.1.23" evidence="7"/>
<feature type="binding site" evidence="7">
    <location>
        <position position="190"/>
    </location>
    <ligand>
        <name>substrate</name>
    </ligand>
</feature>
<dbReference type="SMART" id="SM00934">
    <property type="entry name" value="OMPdecase"/>
    <property type="match status" value="1"/>
</dbReference>
<organism evidence="10 11">
    <name type="scientific">Billgrantia aerodenitrificans</name>
    <dbReference type="NCBI Taxonomy" id="2733483"/>
    <lineage>
        <taxon>Bacteria</taxon>
        <taxon>Pseudomonadati</taxon>
        <taxon>Pseudomonadota</taxon>
        <taxon>Gammaproteobacteria</taxon>
        <taxon>Oceanospirillales</taxon>
        <taxon>Halomonadaceae</taxon>
        <taxon>Billgrantia</taxon>
    </lineage>
</organism>
<sequence length="233" mass="24981">MSCDSPLIIALDHSSLDAALCLADRLDPARCRLKVGKELFTRSGPEIVEALHGRGFQLFLDLKFHDIPNTVAGAVQAAAEQGVWMVNVHASGGRRMMEAARERLDRYGLETHLIAVTVLTSMTGEDLAEVGVAAPAAEHVERLALLTRECGLDGVVCSAQESTRLRQLCGADFLKVTPGIRPRSAEHGDQRRVMTPAEAMAAGSTHLVIGRPITQAQDPMAALVAIEKELAVS</sequence>
<keyword evidence="11" id="KW-1185">Reference proteome</keyword>
<accession>A0ABS9AVD0</accession>
<dbReference type="EMBL" id="JABFTV010000009">
    <property type="protein sequence ID" value="MCE8025841.1"/>
    <property type="molecule type" value="Genomic_DNA"/>
</dbReference>
<evidence type="ECO:0000256" key="4">
    <source>
        <dbReference type="ARBA" id="ARBA00022975"/>
    </source>
</evidence>
<dbReference type="HAMAP" id="MF_01200_B">
    <property type="entry name" value="OMPdecase_type1_B"/>
    <property type="match status" value="1"/>
</dbReference>
<evidence type="ECO:0000259" key="9">
    <source>
        <dbReference type="SMART" id="SM00934"/>
    </source>
</evidence>
<feature type="binding site" evidence="7">
    <location>
        <begin position="61"/>
        <end position="70"/>
    </location>
    <ligand>
        <name>substrate</name>
    </ligand>
</feature>
<dbReference type="PANTHER" id="PTHR32119:SF2">
    <property type="entry name" value="OROTIDINE 5'-PHOSPHATE DECARBOXYLASE"/>
    <property type="match status" value="1"/>
</dbReference>
<dbReference type="InterPro" id="IPR018089">
    <property type="entry name" value="OMPdecase_AS"/>
</dbReference>
<dbReference type="InterPro" id="IPR014732">
    <property type="entry name" value="OMPdecase"/>
</dbReference>
<dbReference type="PANTHER" id="PTHR32119">
    <property type="entry name" value="OROTIDINE 5'-PHOSPHATE DECARBOXYLASE"/>
    <property type="match status" value="1"/>
</dbReference>
<evidence type="ECO:0000256" key="5">
    <source>
        <dbReference type="ARBA" id="ARBA00023239"/>
    </source>
</evidence>
<feature type="binding site" evidence="7">
    <location>
        <position position="210"/>
    </location>
    <ligand>
        <name>substrate</name>
    </ligand>
</feature>
<feature type="domain" description="Orotidine 5'-phosphate decarboxylase" evidence="9">
    <location>
        <begin position="6"/>
        <end position="226"/>
    </location>
</feature>
<reference evidence="10 11" key="1">
    <citation type="journal article" date="2021" name="Front. Microbiol.">
        <title>Aerobic Denitrification and Heterotrophic Sulfur Oxidation in the Genus Halomonas Revealed by Six Novel Species Characterizations and Genome-Based Analysis.</title>
        <authorList>
            <person name="Wang L."/>
            <person name="Shao Z."/>
        </authorList>
    </citation>
    <scope>NUCLEOTIDE SEQUENCE [LARGE SCALE GENOMIC DNA]</scope>
    <source>
        <strain evidence="10 11">MCCC 1A11058</strain>
    </source>
</reference>
<dbReference type="Proteomes" id="UP001320272">
    <property type="component" value="Unassembled WGS sequence"/>
</dbReference>